<dbReference type="Pfam" id="PF02311">
    <property type="entry name" value="AraC_binding"/>
    <property type="match status" value="1"/>
</dbReference>
<dbReference type="InterPro" id="IPR009057">
    <property type="entry name" value="Homeodomain-like_sf"/>
</dbReference>
<gene>
    <name evidence="5" type="ORF">DJ568_15340</name>
</gene>
<dbReference type="InterPro" id="IPR003313">
    <property type="entry name" value="AraC-bd"/>
</dbReference>
<dbReference type="PROSITE" id="PS01124">
    <property type="entry name" value="HTH_ARAC_FAMILY_2"/>
    <property type="match status" value="1"/>
</dbReference>
<dbReference type="InterPro" id="IPR018060">
    <property type="entry name" value="HTH_AraC"/>
</dbReference>
<organism evidence="5 6">
    <name type="scientific">Mucilaginibacter hurinus</name>
    <dbReference type="NCBI Taxonomy" id="2201324"/>
    <lineage>
        <taxon>Bacteria</taxon>
        <taxon>Pseudomonadati</taxon>
        <taxon>Bacteroidota</taxon>
        <taxon>Sphingobacteriia</taxon>
        <taxon>Sphingobacteriales</taxon>
        <taxon>Sphingobacteriaceae</taxon>
        <taxon>Mucilaginibacter</taxon>
    </lineage>
</organism>
<dbReference type="Pfam" id="PF12833">
    <property type="entry name" value="HTH_18"/>
    <property type="match status" value="1"/>
</dbReference>
<keyword evidence="2" id="KW-0238">DNA-binding</keyword>
<dbReference type="Proteomes" id="UP000253209">
    <property type="component" value="Unassembled WGS sequence"/>
</dbReference>
<sequence>MDALQKNNERTIINFADTGIDHVHLIGRYSYLGVRPQLETHIHPGMIEICYCDKGQQVYEVAGQEYHLKGGDVFVTFPNEPHSTADYPEDKGILYWLQLHVPKKGENFLGYNSAYAKTLIDAITQLPSRHFRGTAGIKKLLDDILQAGKQPMGEFNKLIVYNLVTNLLITVVKSTATPVQNKANATRILNVKQFINENLVNDLSISVLAAQQYLSESHFKSWFKREMGISPMDYVLRERVERAKRLLVGHNNTSITSIALGLNFSSSQYFATVFKKYTGLTPAGYRNMFKEGATGPA</sequence>
<name>A0A367GMJ8_9SPHI</name>
<evidence type="ECO:0000256" key="2">
    <source>
        <dbReference type="ARBA" id="ARBA00023125"/>
    </source>
</evidence>
<dbReference type="GO" id="GO:0003700">
    <property type="term" value="F:DNA-binding transcription factor activity"/>
    <property type="evidence" value="ECO:0007669"/>
    <property type="project" value="InterPro"/>
</dbReference>
<dbReference type="Gene3D" id="1.10.10.60">
    <property type="entry name" value="Homeodomain-like"/>
    <property type="match status" value="2"/>
</dbReference>
<dbReference type="PANTHER" id="PTHR43280:SF28">
    <property type="entry name" value="HTH-TYPE TRANSCRIPTIONAL ACTIVATOR RHAS"/>
    <property type="match status" value="1"/>
</dbReference>
<evidence type="ECO:0000256" key="1">
    <source>
        <dbReference type="ARBA" id="ARBA00023015"/>
    </source>
</evidence>
<protein>
    <recommendedName>
        <fullName evidence="4">HTH araC/xylS-type domain-containing protein</fullName>
    </recommendedName>
</protein>
<evidence type="ECO:0000313" key="5">
    <source>
        <dbReference type="EMBL" id="RCH53911.1"/>
    </source>
</evidence>
<dbReference type="PANTHER" id="PTHR43280">
    <property type="entry name" value="ARAC-FAMILY TRANSCRIPTIONAL REGULATOR"/>
    <property type="match status" value="1"/>
</dbReference>
<proteinExistence type="predicted"/>
<feature type="domain" description="HTH araC/xylS-type" evidence="4">
    <location>
        <begin position="189"/>
        <end position="288"/>
    </location>
</feature>
<reference evidence="5 6" key="1">
    <citation type="submission" date="2018-05" db="EMBL/GenBank/DDBJ databases">
        <title>Mucilaginibacter hurinus sp. nov., isolated from briquette warehouse soil.</title>
        <authorList>
            <person name="Choi L."/>
        </authorList>
    </citation>
    <scope>NUCLEOTIDE SEQUENCE [LARGE SCALE GENOMIC DNA]</scope>
    <source>
        <strain evidence="5 6">ZR32</strain>
    </source>
</reference>
<dbReference type="GO" id="GO:0043565">
    <property type="term" value="F:sequence-specific DNA binding"/>
    <property type="evidence" value="ECO:0007669"/>
    <property type="project" value="InterPro"/>
</dbReference>
<dbReference type="SUPFAM" id="SSF51215">
    <property type="entry name" value="Regulatory protein AraC"/>
    <property type="match status" value="1"/>
</dbReference>
<dbReference type="InterPro" id="IPR014710">
    <property type="entry name" value="RmlC-like_jellyroll"/>
</dbReference>
<keyword evidence="3" id="KW-0804">Transcription</keyword>
<dbReference type="Gene3D" id="2.60.120.10">
    <property type="entry name" value="Jelly Rolls"/>
    <property type="match status" value="1"/>
</dbReference>
<dbReference type="InterPro" id="IPR020449">
    <property type="entry name" value="Tscrpt_reg_AraC-type_HTH"/>
</dbReference>
<keyword evidence="1" id="KW-0805">Transcription regulation</keyword>
<comment type="caution">
    <text evidence="5">The sequence shown here is derived from an EMBL/GenBank/DDBJ whole genome shotgun (WGS) entry which is preliminary data.</text>
</comment>
<dbReference type="InterPro" id="IPR037923">
    <property type="entry name" value="HTH-like"/>
</dbReference>
<dbReference type="InterPro" id="IPR018062">
    <property type="entry name" value="HTH_AraC-typ_CS"/>
</dbReference>
<evidence type="ECO:0000259" key="4">
    <source>
        <dbReference type="PROSITE" id="PS01124"/>
    </source>
</evidence>
<dbReference type="PROSITE" id="PS00041">
    <property type="entry name" value="HTH_ARAC_FAMILY_1"/>
    <property type="match status" value="1"/>
</dbReference>
<dbReference type="AlphaFoldDB" id="A0A367GMJ8"/>
<accession>A0A367GMJ8</accession>
<keyword evidence="6" id="KW-1185">Reference proteome</keyword>
<dbReference type="PRINTS" id="PR00032">
    <property type="entry name" value="HTHARAC"/>
</dbReference>
<evidence type="ECO:0000256" key="3">
    <source>
        <dbReference type="ARBA" id="ARBA00023163"/>
    </source>
</evidence>
<evidence type="ECO:0000313" key="6">
    <source>
        <dbReference type="Proteomes" id="UP000253209"/>
    </source>
</evidence>
<dbReference type="SUPFAM" id="SSF46689">
    <property type="entry name" value="Homeodomain-like"/>
    <property type="match status" value="2"/>
</dbReference>
<dbReference type="EMBL" id="QGDC01000009">
    <property type="protein sequence ID" value="RCH53911.1"/>
    <property type="molecule type" value="Genomic_DNA"/>
</dbReference>
<dbReference type="SMART" id="SM00342">
    <property type="entry name" value="HTH_ARAC"/>
    <property type="match status" value="1"/>
</dbReference>